<name>A0A644XNW2_9ZZZZ</name>
<organism evidence="1">
    <name type="scientific">bioreactor metagenome</name>
    <dbReference type="NCBI Taxonomy" id="1076179"/>
    <lineage>
        <taxon>unclassified sequences</taxon>
        <taxon>metagenomes</taxon>
        <taxon>ecological metagenomes</taxon>
    </lineage>
</organism>
<accession>A0A644XNW2</accession>
<dbReference type="CDD" id="cd01301">
    <property type="entry name" value="rDP_like"/>
    <property type="match status" value="1"/>
</dbReference>
<gene>
    <name evidence="1" type="ORF">SDC9_63837</name>
</gene>
<dbReference type="PROSITE" id="PS51365">
    <property type="entry name" value="RENAL_DIPEPTIDASE_2"/>
    <property type="match status" value="1"/>
</dbReference>
<dbReference type="Gene3D" id="3.20.20.140">
    <property type="entry name" value="Metal-dependent hydrolases"/>
    <property type="match status" value="1"/>
</dbReference>
<dbReference type="AlphaFoldDB" id="A0A644XNW2"/>
<evidence type="ECO:0000313" key="1">
    <source>
        <dbReference type="EMBL" id="MPM17448.1"/>
    </source>
</evidence>
<dbReference type="SUPFAM" id="SSF51556">
    <property type="entry name" value="Metallo-dependent hydrolases"/>
    <property type="match status" value="1"/>
</dbReference>
<dbReference type="PANTHER" id="PTHR10443:SF12">
    <property type="entry name" value="DIPEPTIDASE"/>
    <property type="match status" value="1"/>
</dbReference>
<evidence type="ECO:0008006" key="2">
    <source>
        <dbReference type="Google" id="ProtNLM"/>
    </source>
</evidence>
<dbReference type="GO" id="GO:0006508">
    <property type="term" value="P:proteolysis"/>
    <property type="evidence" value="ECO:0007669"/>
    <property type="project" value="InterPro"/>
</dbReference>
<dbReference type="Pfam" id="PF01244">
    <property type="entry name" value="Peptidase_M19"/>
    <property type="match status" value="1"/>
</dbReference>
<proteinExistence type="predicted"/>
<comment type="caution">
    <text evidence="1">The sequence shown here is derived from an EMBL/GenBank/DDBJ whole genome shotgun (WGS) entry which is preliminary data.</text>
</comment>
<sequence>MFPVSDGHCDFLYGAIQSGYDLNNPKREQSTKLADMLSGGVALQFFACWIDITLKTPTLHQCVAMIDVYNRMLEENPELVPLTKDYTPESGKIATVLTVEGGEAVEGSLAVLRVLRKLGVCAMTLTWNDNNELCGAALDKGNKGLSAIGKEIIDEMCRIGIAIDVSHISDKSIEQILERATRPVFASHSNARSVMDHPRALTDDQIRAISAQGGTVGVNFYYQQLSKKPTASMEDVLRHIDRVVEIGGIQCCAIGSDFDGMQKYPPELRSSKDFPKLTEALQQRGYSDADIYRIMYQNLRDYIVQFV</sequence>
<dbReference type="PANTHER" id="PTHR10443">
    <property type="entry name" value="MICROSOMAL DIPEPTIDASE"/>
    <property type="match status" value="1"/>
</dbReference>
<protein>
    <recommendedName>
        <fullName evidence="2">Membrane dipeptidase</fullName>
    </recommendedName>
</protein>
<dbReference type="GO" id="GO:0070573">
    <property type="term" value="F:metallodipeptidase activity"/>
    <property type="evidence" value="ECO:0007669"/>
    <property type="project" value="InterPro"/>
</dbReference>
<dbReference type="EMBL" id="VSSQ01002799">
    <property type="protein sequence ID" value="MPM17448.1"/>
    <property type="molecule type" value="Genomic_DNA"/>
</dbReference>
<dbReference type="InterPro" id="IPR008257">
    <property type="entry name" value="Pept_M19"/>
</dbReference>
<reference evidence="1" key="1">
    <citation type="submission" date="2019-08" db="EMBL/GenBank/DDBJ databases">
        <authorList>
            <person name="Kucharzyk K."/>
            <person name="Murdoch R.W."/>
            <person name="Higgins S."/>
            <person name="Loffler F."/>
        </authorList>
    </citation>
    <scope>NUCLEOTIDE SEQUENCE</scope>
</reference>
<dbReference type="InterPro" id="IPR032466">
    <property type="entry name" value="Metal_Hydrolase"/>
</dbReference>